<evidence type="ECO:0000256" key="1">
    <source>
        <dbReference type="SAM" id="Phobius"/>
    </source>
</evidence>
<evidence type="ECO:0000313" key="3">
    <source>
        <dbReference type="Proteomes" id="UP001597405"/>
    </source>
</evidence>
<dbReference type="EMBL" id="JBHUGZ010000029">
    <property type="protein sequence ID" value="MFD1987410.1"/>
    <property type="molecule type" value="Genomic_DNA"/>
</dbReference>
<keyword evidence="1" id="KW-1133">Transmembrane helix</keyword>
<feature type="transmembrane region" description="Helical" evidence="1">
    <location>
        <begin position="14"/>
        <end position="37"/>
    </location>
</feature>
<reference evidence="3" key="1">
    <citation type="journal article" date="2019" name="Int. J. Syst. Evol. Microbiol.">
        <title>The Global Catalogue of Microorganisms (GCM) 10K type strain sequencing project: providing services to taxonomists for standard genome sequencing and annotation.</title>
        <authorList>
            <consortium name="The Broad Institute Genomics Platform"/>
            <consortium name="The Broad Institute Genome Sequencing Center for Infectious Disease"/>
            <person name="Wu L."/>
            <person name="Ma J."/>
        </authorList>
    </citation>
    <scope>NUCLEOTIDE SEQUENCE [LARGE SCALE GENOMIC DNA]</scope>
    <source>
        <strain evidence="3">CGMCC 1.16225</strain>
    </source>
</reference>
<protein>
    <submittedName>
        <fullName evidence="2">DUF2721 domain-containing protein</fullName>
    </submittedName>
</protein>
<proteinExistence type="predicted"/>
<organism evidence="2 3">
    <name type="scientific">Mesorhizobium newzealandense</name>
    <dbReference type="NCBI Taxonomy" id="1300302"/>
    <lineage>
        <taxon>Bacteria</taxon>
        <taxon>Pseudomonadati</taxon>
        <taxon>Pseudomonadota</taxon>
        <taxon>Alphaproteobacteria</taxon>
        <taxon>Hyphomicrobiales</taxon>
        <taxon>Phyllobacteriaceae</taxon>
        <taxon>Mesorhizobium</taxon>
    </lineage>
</organism>
<gene>
    <name evidence="2" type="ORF">ACFSOZ_33865</name>
</gene>
<keyword evidence="1" id="KW-0472">Membrane</keyword>
<accession>A0ABW4UKD0</accession>
<evidence type="ECO:0000313" key="2">
    <source>
        <dbReference type="EMBL" id="MFD1987410.1"/>
    </source>
</evidence>
<feature type="transmembrane region" description="Helical" evidence="1">
    <location>
        <begin position="75"/>
        <end position="100"/>
    </location>
</feature>
<dbReference type="InterPro" id="IPR021279">
    <property type="entry name" value="DUF2721"/>
</dbReference>
<name>A0ABW4UKD0_9HYPH</name>
<dbReference type="Pfam" id="PF11026">
    <property type="entry name" value="DUF2721"/>
    <property type="match status" value="1"/>
</dbReference>
<dbReference type="Proteomes" id="UP001597405">
    <property type="component" value="Unassembled WGS sequence"/>
</dbReference>
<dbReference type="RefSeq" id="WP_379105403.1">
    <property type="nucleotide sequence ID" value="NZ_JBHUGZ010000029.1"/>
</dbReference>
<keyword evidence="3" id="KW-1185">Reference proteome</keyword>
<comment type="caution">
    <text evidence="2">The sequence shown here is derived from an EMBL/GenBank/DDBJ whole genome shotgun (WGS) entry which is preliminary data.</text>
</comment>
<sequence>MFDFLPDTTRLAQIFAQATAPTFFLGAVAGFVSLMASRLSGVMERARALNAIAEDDHARVHLKSDLERLRRRARFLNSGILAALRGGLCSTLLLAVLFVTEFIGLKYAYGAGLLFVIATGFLGFALFRFAQEARISLSEIDEQQ</sequence>
<feature type="transmembrane region" description="Helical" evidence="1">
    <location>
        <begin position="106"/>
        <end position="127"/>
    </location>
</feature>
<keyword evidence="1" id="KW-0812">Transmembrane</keyword>